<dbReference type="STRING" id="655353.SAMN04488056_10710"/>
<dbReference type="GO" id="GO:0009231">
    <property type="term" value="P:riboflavin biosynthetic process"/>
    <property type="evidence" value="ECO:0007669"/>
    <property type="project" value="TreeGrafter"/>
</dbReference>
<dbReference type="RefSeq" id="WP_210186751.1">
    <property type="nucleotide sequence ID" value="NZ_FOVR01000007.1"/>
</dbReference>
<dbReference type="Pfam" id="PF02633">
    <property type="entry name" value="Creatininase"/>
    <property type="match status" value="1"/>
</dbReference>
<accession>A0A1I5HMG0</accession>
<evidence type="ECO:0000256" key="5">
    <source>
        <dbReference type="ARBA" id="ARBA00024029"/>
    </source>
</evidence>
<evidence type="ECO:0000313" key="6">
    <source>
        <dbReference type="EMBL" id="SFO49484.1"/>
    </source>
</evidence>
<comment type="similarity">
    <text evidence="5">Belongs to the creatininase superfamily.</text>
</comment>
<dbReference type="GO" id="GO:0016811">
    <property type="term" value="F:hydrolase activity, acting on carbon-nitrogen (but not peptide) bonds, in linear amides"/>
    <property type="evidence" value="ECO:0007669"/>
    <property type="project" value="TreeGrafter"/>
</dbReference>
<dbReference type="PANTHER" id="PTHR35005">
    <property type="entry name" value="3-DEHYDRO-SCYLLO-INOSOSE HYDROLASE"/>
    <property type="match status" value="1"/>
</dbReference>
<keyword evidence="4" id="KW-0862">Zinc</keyword>
<dbReference type="Gene3D" id="3.40.50.10310">
    <property type="entry name" value="Creatininase"/>
    <property type="match status" value="1"/>
</dbReference>
<evidence type="ECO:0000256" key="1">
    <source>
        <dbReference type="ARBA" id="ARBA00001947"/>
    </source>
</evidence>
<evidence type="ECO:0000256" key="3">
    <source>
        <dbReference type="ARBA" id="ARBA00022801"/>
    </source>
</evidence>
<dbReference type="EMBL" id="FOVR01000007">
    <property type="protein sequence ID" value="SFO49484.1"/>
    <property type="molecule type" value="Genomic_DNA"/>
</dbReference>
<dbReference type="GO" id="GO:0046872">
    <property type="term" value="F:metal ion binding"/>
    <property type="evidence" value="ECO:0007669"/>
    <property type="project" value="UniProtKB-KW"/>
</dbReference>
<sequence length="261" mass="28588">MIKAMWSEMGRDDFADPALADAVAVLPIAAIEQHGPHLPTGTDAILAEGYIEAVLAEKPDDLPIIFLPVQQVGWSEEHLDGAGTLTSNWKHLLPLWTDICLSVKRAGVKRLIIINSHGGNVPLMDILIQDLRVHHGMVASATNWLRLGYPEGLFEPDEIAYGIHGGDVETSMMLALRPDLVCLDEAGVFPSRQQEMAEGNEHLRFYGRKQLGWMVTDLNEAGVVGDAARANAEKGRKLIEYIAGQFVSYAREVVKVAPFSS</sequence>
<dbReference type="SUPFAM" id="SSF102215">
    <property type="entry name" value="Creatininase"/>
    <property type="match status" value="1"/>
</dbReference>
<name>A0A1I5HMG0_9HYPH</name>
<dbReference type="Proteomes" id="UP000199236">
    <property type="component" value="Unassembled WGS sequence"/>
</dbReference>
<protein>
    <submittedName>
        <fullName evidence="6">Creatinine amidohydrolase</fullName>
    </submittedName>
</protein>
<gene>
    <name evidence="6" type="ORF">SAMN04488056_10710</name>
</gene>
<dbReference type="PANTHER" id="PTHR35005:SF1">
    <property type="entry name" value="2-AMINO-5-FORMYLAMINO-6-RIBOSYLAMINOPYRIMIDIN-4(3H)-ONE 5'-MONOPHOSPHATE DEFORMYLASE"/>
    <property type="match status" value="1"/>
</dbReference>
<evidence type="ECO:0000313" key="7">
    <source>
        <dbReference type="Proteomes" id="UP000199236"/>
    </source>
</evidence>
<evidence type="ECO:0000256" key="4">
    <source>
        <dbReference type="ARBA" id="ARBA00022833"/>
    </source>
</evidence>
<evidence type="ECO:0000256" key="2">
    <source>
        <dbReference type="ARBA" id="ARBA00022723"/>
    </source>
</evidence>
<dbReference type="InterPro" id="IPR003785">
    <property type="entry name" value="Creatininase/forma_Hydrolase"/>
</dbReference>
<reference evidence="6 7" key="1">
    <citation type="submission" date="2016-10" db="EMBL/GenBank/DDBJ databases">
        <authorList>
            <person name="de Groot N.N."/>
        </authorList>
    </citation>
    <scope>NUCLEOTIDE SEQUENCE [LARGE SCALE GENOMIC DNA]</scope>
    <source>
        <strain evidence="6 7">CGMCC 1.9157</strain>
    </source>
</reference>
<dbReference type="AlphaFoldDB" id="A0A1I5HMG0"/>
<keyword evidence="3 6" id="KW-0378">Hydrolase</keyword>
<keyword evidence="2" id="KW-0479">Metal-binding</keyword>
<dbReference type="InterPro" id="IPR024087">
    <property type="entry name" value="Creatininase-like_sf"/>
</dbReference>
<organism evidence="6 7">
    <name type="scientific">Cohaesibacter marisflavi</name>
    <dbReference type="NCBI Taxonomy" id="655353"/>
    <lineage>
        <taxon>Bacteria</taxon>
        <taxon>Pseudomonadati</taxon>
        <taxon>Pseudomonadota</taxon>
        <taxon>Alphaproteobacteria</taxon>
        <taxon>Hyphomicrobiales</taxon>
        <taxon>Cohaesibacteraceae</taxon>
    </lineage>
</organism>
<keyword evidence="7" id="KW-1185">Reference proteome</keyword>
<comment type="cofactor">
    <cofactor evidence="1">
        <name>Zn(2+)</name>
        <dbReference type="ChEBI" id="CHEBI:29105"/>
    </cofactor>
</comment>
<proteinExistence type="inferred from homology"/>